<feature type="region of interest" description="Disordered" evidence="1">
    <location>
        <begin position="42"/>
        <end position="107"/>
    </location>
</feature>
<evidence type="ECO:0000313" key="2">
    <source>
        <dbReference type="EMBL" id="GMH11527.1"/>
    </source>
</evidence>
<dbReference type="EMBL" id="BSYO01000011">
    <property type="protein sequence ID" value="GMH11527.1"/>
    <property type="molecule type" value="Genomic_DNA"/>
</dbReference>
<feature type="compositionally biased region" description="Basic residues" evidence="1">
    <location>
        <begin position="77"/>
        <end position="87"/>
    </location>
</feature>
<organism evidence="2 3">
    <name type="scientific">Nepenthes gracilis</name>
    <name type="common">Slender pitcher plant</name>
    <dbReference type="NCBI Taxonomy" id="150966"/>
    <lineage>
        <taxon>Eukaryota</taxon>
        <taxon>Viridiplantae</taxon>
        <taxon>Streptophyta</taxon>
        <taxon>Embryophyta</taxon>
        <taxon>Tracheophyta</taxon>
        <taxon>Spermatophyta</taxon>
        <taxon>Magnoliopsida</taxon>
        <taxon>eudicotyledons</taxon>
        <taxon>Gunneridae</taxon>
        <taxon>Pentapetalae</taxon>
        <taxon>Caryophyllales</taxon>
        <taxon>Nepenthaceae</taxon>
        <taxon>Nepenthes</taxon>
    </lineage>
</organism>
<feature type="region of interest" description="Disordered" evidence="1">
    <location>
        <begin position="1"/>
        <end position="20"/>
    </location>
</feature>
<feature type="compositionally biased region" description="Polar residues" evidence="1">
    <location>
        <begin position="51"/>
        <end position="72"/>
    </location>
</feature>
<comment type="caution">
    <text evidence="2">The sequence shown here is derived from an EMBL/GenBank/DDBJ whole genome shotgun (WGS) entry which is preliminary data.</text>
</comment>
<dbReference type="AlphaFoldDB" id="A0AAD3SI01"/>
<sequence>MNMRKTSKKPTPQGEPPALWMESRSAGRGILSCGCWDGGSQWTRSKRRSGQMMSTSFSCPIKSSSTASQLMRQETPKKRRRIRKKQHSCGGGGEREPVEYHAISSVA</sequence>
<dbReference type="Proteomes" id="UP001279734">
    <property type="component" value="Unassembled WGS sequence"/>
</dbReference>
<protein>
    <submittedName>
        <fullName evidence="2">Uncharacterized protein</fullName>
    </submittedName>
</protein>
<reference evidence="2" key="1">
    <citation type="submission" date="2023-05" db="EMBL/GenBank/DDBJ databases">
        <title>Nepenthes gracilis genome sequencing.</title>
        <authorList>
            <person name="Fukushima K."/>
        </authorList>
    </citation>
    <scope>NUCLEOTIDE SEQUENCE</scope>
    <source>
        <strain evidence="2">SING2019-196</strain>
    </source>
</reference>
<proteinExistence type="predicted"/>
<evidence type="ECO:0000313" key="3">
    <source>
        <dbReference type="Proteomes" id="UP001279734"/>
    </source>
</evidence>
<evidence type="ECO:0000256" key="1">
    <source>
        <dbReference type="SAM" id="MobiDB-lite"/>
    </source>
</evidence>
<name>A0AAD3SI01_NEPGR</name>
<keyword evidence="3" id="KW-1185">Reference proteome</keyword>
<gene>
    <name evidence="2" type="ORF">Nepgr_013368</name>
</gene>
<accession>A0AAD3SI01</accession>